<evidence type="ECO:0000313" key="2">
    <source>
        <dbReference type="EMBL" id="QDT92355.1"/>
    </source>
</evidence>
<protein>
    <submittedName>
        <fullName evidence="2">Uncharacterized protein</fullName>
    </submittedName>
</protein>
<dbReference type="Proteomes" id="UP000316855">
    <property type="component" value="Chromosome"/>
</dbReference>
<proteinExistence type="predicted"/>
<dbReference type="AlphaFoldDB" id="A0A517VH93"/>
<dbReference type="KEGG" id="gax:Pan161_40220"/>
<organism evidence="2 3">
    <name type="scientific">Gimesia algae</name>
    <dbReference type="NCBI Taxonomy" id="2527971"/>
    <lineage>
        <taxon>Bacteria</taxon>
        <taxon>Pseudomonadati</taxon>
        <taxon>Planctomycetota</taxon>
        <taxon>Planctomycetia</taxon>
        <taxon>Planctomycetales</taxon>
        <taxon>Planctomycetaceae</taxon>
        <taxon>Gimesia</taxon>
    </lineage>
</organism>
<keyword evidence="3" id="KW-1185">Reference proteome</keyword>
<gene>
    <name evidence="2" type="ORF">Pan161_40220</name>
</gene>
<evidence type="ECO:0000313" key="3">
    <source>
        <dbReference type="Proteomes" id="UP000316855"/>
    </source>
</evidence>
<dbReference type="EMBL" id="CP036343">
    <property type="protein sequence ID" value="QDT92355.1"/>
    <property type="molecule type" value="Genomic_DNA"/>
</dbReference>
<reference evidence="2 3" key="1">
    <citation type="submission" date="2019-02" db="EMBL/GenBank/DDBJ databases">
        <title>Deep-cultivation of Planctomycetes and their phenomic and genomic characterization uncovers novel biology.</title>
        <authorList>
            <person name="Wiegand S."/>
            <person name="Jogler M."/>
            <person name="Boedeker C."/>
            <person name="Pinto D."/>
            <person name="Vollmers J."/>
            <person name="Rivas-Marin E."/>
            <person name="Kohn T."/>
            <person name="Peeters S.H."/>
            <person name="Heuer A."/>
            <person name="Rast P."/>
            <person name="Oberbeckmann S."/>
            <person name="Bunk B."/>
            <person name="Jeske O."/>
            <person name="Meyerdierks A."/>
            <person name="Storesund J.E."/>
            <person name="Kallscheuer N."/>
            <person name="Luecker S."/>
            <person name="Lage O.M."/>
            <person name="Pohl T."/>
            <person name="Merkel B.J."/>
            <person name="Hornburger P."/>
            <person name="Mueller R.-W."/>
            <person name="Bruemmer F."/>
            <person name="Labrenz M."/>
            <person name="Spormann A.M."/>
            <person name="Op den Camp H."/>
            <person name="Overmann J."/>
            <person name="Amann R."/>
            <person name="Jetten M.S.M."/>
            <person name="Mascher T."/>
            <person name="Medema M.H."/>
            <person name="Devos D.P."/>
            <person name="Kaster A.-K."/>
            <person name="Ovreas L."/>
            <person name="Rohde M."/>
            <person name="Galperin M.Y."/>
            <person name="Jogler C."/>
        </authorList>
    </citation>
    <scope>NUCLEOTIDE SEQUENCE [LARGE SCALE GENOMIC DNA]</scope>
    <source>
        <strain evidence="2 3">Pan161</strain>
    </source>
</reference>
<sequence length="109" mass="12144">MYKILIHKIRQRFAQKSGQPFLTLLLVPIVCATHVFCYTCEAEAQVKYSTASHNATFPIKKIWGTIQAQPHGLKLDFSTTTLPKQVSIPQRKQSGPGHATKPTRPAITS</sequence>
<feature type="region of interest" description="Disordered" evidence="1">
    <location>
        <begin position="86"/>
        <end position="109"/>
    </location>
</feature>
<name>A0A517VH93_9PLAN</name>
<accession>A0A517VH93</accession>
<evidence type="ECO:0000256" key="1">
    <source>
        <dbReference type="SAM" id="MobiDB-lite"/>
    </source>
</evidence>